<dbReference type="AlphaFoldDB" id="A0A367ZUY4"/>
<proteinExistence type="predicted"/>
<dbReference type="Proteomes" id="UP000252355">
    <property type="component" value="Unassembled WGS sequence"/>
</dbReference>
<comment type="caution">
    <text evidence="2">The sequence shown here is derived from an EMBL/GenBank/DDBJ whole genome shotgun (WGS) entry which is preliminary data.</text>
</comment>
<reference evidence="2 3" key="1">
    <citation type="submission" date="2018-05" db="EMBL/GenBank/DDBJ databases">
        <title>A metagenomic window into the 2 km-deep terrestrial subsurface aquifer revealed taxonomically and functionally diverse microbial community comprising novel uncultured bacterial lineages.</title>
        <authorList>
            <person name="Kadnikov V.V."/>
            <person name="Mardanov A.V."/>
            <person name="Beletsky A.V."/>
            <person name="Banks D."/>
            <person name="Pimenov N.V."/>
            <person name="Frank Y.A."/>
            <person name="Karnachuk O.V."/>
            <person name="Ravin N.V."/>
        </authorList>
    </citation>
    <scope>NUCLEOTIDE SEQUENCE [LARGE SCALE GENOMIC DNA]</scope>
    <source>
        <strain evidence="2">BY5</strain>
    </source>
</reference>
<gene>
    <name evidence="2" type="ORF">OZSIB_0791</name>
</gene>
<organism evidence="2 3">
    <name type="scientific">Candidatus Ozemobacter sibiricus</name>
    <dbReference type="NCBI Taxonomy" id="2268124"/>
    <lineage>
        <taxon>Bacteria</taxon>
        <taxon>Candidatus Ozemobacteria</taxon>
        <taxon>Candidatus Ozemobacterales</taxon>
        <taxon>Candidatus Ozemobacteraceae</taxon>
        <taxon>Candidatus Ozemobacter</taxon>
    </lineage>
</organism>
<sequence length="624" mass="70696">MIVELTLDEADPHHPAAKPRTGAEEEPEGLLAGVLRKVAAFFGGEANEGGGGGWRAAAAPSFQRHQKPARGKVNLTGAPTFSETEATSARDELRKLDRHLLAHIDDTAAWRRRAALSAGLKAVSSALVGAGTAAILDHDEGELLNTTMQFAETDPRFRSLLTPNLTSLKRGALLASIRNVHLDAEFHYLLHLAFAWRFRDADIFRQAIDAMRTGYAGSERTFHAFRDGQVISGTRPEGANRIGLMTPADEPRIRMNVNNFLLRMGCASIQPVALVRQQFRILLSAHLTPELANKLVSPIAVTPAPGSLVARKKADLDHWPHLPESERRTAATRRWFDTLTMEKIREISLDDMFTGALYRPTFLFTRADPEFAAELRSISWMTALPDTEFPPVSDGKPLAEAIYRRYLARASDWSAYFRLALGRGATLHHKARAQRLLLLMVTRFGPQKDFEPLIEPLVIDLGRQSPWDLYNLTLYCDIYRLSLAFRRKVDEQRLFNALLARLPEPPHGWSDFRDAAEHFILCLFLNGSQVRRFQLDRMLERTMRWLDQALQVVQDETMVDEILTLLSFLEVGTLADLVPENIEQHQFQERRRTLWMDHARRFATPNGFQDWLQQIDRSPHFKPI</sequence>
<protein>
    <submittedName>
        <fullName evidence="2">Uncharacterized protein</fullName>
    </submittedName>
</protein>
<evidence type="ECO:0000313" key="3">
    <source>
        <dbReference type="Proteomes" id="UP000252355"/>
    </source>
</evidence>
<accession>A0A367ZUY4</accession>
<dbReference type="EMBL" id="QOQW01000001">
    <property type="protein sequence ID" value="RCK81657.1"/>
    <property type="molecule type" value="Genomic_DNA"/>
</dbReference>
<evidence type="ECO:0000313" key="2">
    <source>
        <dbReference type="EMBL" id="RCK81657.1"/>
    </source>
</evidence>
<evidence type="ECO:0000256" key="1">
    <source>
        <dbReference type="SAM" id="MobiDB-lite"/>
    </source>
</evidence>
<name>A0A367ZUY4_9BACT</name>
<feature type="region of interest" description="Disordered" evidence="1">
    <location>
        <begin position="1"/>
        <end position="27"/>
    </location>
</feature>